<name>A0A371F2S0_MUCPR</name>
<feature type="non-terminal residue" evidence="2">
    <location>
        <position position="1"/>
    </location>
</feature>
<dbReference type="OrthoDB" id="1717805at2759"/>
<organism evidence="2 3">
    <name type="scientific">Mucuna pruriens</name>
    <name type="common">Velvet bean</name>
    <name type="synonym">Dolichos pruriens</name>
    <dbReference type="NCBI Taxonomy" id="157652"/>
    <lineage>
        <taxon>Eukaryota</taxon>
        <taxon>Viridiplantae</taxon>
        <taxon>Streptophyta</taxon>
        <taxon>Embryophyta</taxon>
        <taxon>Tracheophyta</taxon>
        <taxon>Spermatophyta</taxon>
        <taxon>Magnoliopsida</taxon>
        <taxon>eudicotyledons</taxon>
        <taxon>Gunneridae</taxon>
        <taxon>Pentapetalae</taxon>
        <taxon>rosids</taxon>
        <taxon>fabids</taxon>
        <taxon>Fabales</taxon>
        <taxon>Fabaceae</taxon>
        <taxon>Papilionoideae</taxon>
        <taxon>50 kb inversion clade</taxon>
        <taxon>NPAAA clade</taxon>
        <taxon>indigoferoid/millettioid clade</taxon>
        <taxon>Phaseoleae</taxon>
        <taxon>Mucuna</taxon>
    </lineage>
</organism>
<dbReference type="Proteomes" id="UP000257109">
    <property type="component" value="Unassembled WGS sequence"/>
</dbReference>
<accession>A0A371F2S0</accession>
<evidence type="ECO:0000313" key="3">
    <source>
        <dbReference type="Proteomes" id="UP000257109"/>
    </source>
</evidence>
<reference evidence="2" key="1">
    <citation type="submission" date="2018-05" db="EMBL/GenBank/DDBJ databases">
        <title>Draft genome of Mucuna pruriens seed.</title>
        <authorList>
            <person name="Nnadi N.E."/>
            <person name="Vos R."/>
            <person name="Hasami M.H."/>
            <person name="Devisetty U.K."/>
            <person name="Aguiy J.C."/>
        </authorList>
    </citation>
    <scope>NUCLEOTIDE SEQUENCE [LARGE SCALE GENOMIC DNA]</scope>
    <source>
        <strain evidence="2">JCA_2017</strain>
    </source>
</reference>
<evidence type="ECO:0000313" key="2">
    <source>
        <dbReference type="EMBL" id="RDX72591.1"/>
    </source>
</evidence>
<feature type="compositionally biased region" description="Gly residues" evidence="1">
    <location>
        <begin position="114"/>
        <end position="125"/>
    </location>
</feature>
<dbReference type="PANTHER" id="PTHR34222:SF99">
    <property type="entry name" value="PROTEIN, PUTATIVE-RELATED"/>
    <property type="match status" value="1"/>
</dbReference>
<evidence type="ECO:0008006" key="4">
    <source>
        <dbReference type="Google" id="ProtNLM"/>
    </source>
</evidence>
<sequence length="158" mass="17849">MDVSWITRSLSPQIAQSTIYIDNAKKNHRMRERNVTYFFTKLRILWDELDMLSPTPGEIYGTIKLQILMMKPLPPINKAYAQGQLEGVGNDNSKILFNSSNQQSNQGKRKPQGQGKGNFGRGRGNGNSSRGIGIHYTSKQCTYCNKFGHTVDQCYSKV</sequence>
<proteinExistence type="predicted"/>
<feature type="compositionally biased region" description="Polar residues" evidence="1">
    <location>
        <begin position="92"/>
        <end position="105"/>
    </location>
</feature>
<dbReference type="AlphaFoldDB" id="A0A371F2S0"/>
<evidence type="ECO:0000256" key="1">
    <source>
        <dbReference type="SAM" id="MobiDB-lite"/>
    </source>
</evidence>
<gene>
    <name evidence="2" type="ORF">CR513_47904</name>
</gene>
<keyword evidence="3" id="KW-1185">Reference proteome</keyword>
<protein>
    <recommendedName>
        <fullName evidence="4">CCHC-type domain-containing protein</fullName>
    </recommendedName>
</protein>
<dbReference type="PANTHER" id="PTHR34222">
    <property type="entry name" value="GAG_PRE-INTEGRS DOMAIN-CONTAINING PROTEIN"/>
    <property type="match status" value="1"/>
</dbReference>
<feature type="region of interest" description="Disordered" evidence="1">
    <location>
        <begin position="92"/>
        <end position="131"/>
    </location>
</feature>
<dbReference type="EMBL" id="QJKJ01010852">
    <property type="protein sequence ID" value="RDX72591.1"/>
    <property type="molecule type" value="Genomic_DNA"/>
</dbReference>
<comment type="caution">
    <text evidence="2">The sequence shown here is derived from an EMBL/GenBank/DDBJ whole genome shotgun (WGS) entry which is preliminary data.</text>
</comment>